<dbReference type="Gene3D" id="3.30.910.20">
    <property type="entry name" value="Skp domain"/>
    <property type="match status" value="1"/>
</dbReference>
<dbReference type="GO" id="GO:0051082">
    <property type="term" value="F:unfolded protein binding"/>
    <property type="evidence" value="ECO:0007669"/>
    <property type="project" value="InterPro"/>
</dbReference>
<dbReference type="OrthoDB" id="9788552at2"/>
<protein>
    <submittedName>
        <fullName evidence="4">Periplasmic chaperone for outer membrane proteins Skp</fullName>
    </submittedName>
</protein>
<evidence type="ECO:0000256" key="3">
    <source>
        <dbReference type="SAM" id="SignalP"/>
    </source>
</evidence>
<feature type="chain" id="PRO_5015702713" evidence="3">
    <location>
        <begin position="21"/>
        <end position="176"/>
    </location>
</feature>
<keyword evidence="2 3" id="KW-0732">Signal</keyword>
<feature type="signal peptide" evidence="3">
    <location>
        <begin position="1"/>
        <end position="20"/>
    </location>
</feature>
<accession>A0A2T0U3I3</accession>
<dbReference type="GO" id="GO:0050821">
    <property type="term" value="P:protein stabilization"/>
    <property type="evidence" value="ECO:0007669"/>
    <property type="project" value="TreeGrafter"/>
</dbReference>
<dbReference type="Proteomes" id="UP000238034">
    <property type="component" value="Unassembled WGS sequence"/>
</dbReference>
<dbReference type="GO" id="GO:0005829">
    <property type="term" value="C:cytosol"/>
    <property type="evidence" value="ECO:0007669"/>
    <property type="project" value="TreeGrafter"/>
</dbReference>
<dbReference type="SUPFAM" id="SSF111384">
    <property type="entry name" value="OmpH-like"/>
    <property type="match status" value="1"/>
</dbReference>
<dbReference type="Pfam" id="PF03938">
    <property type="entry name" value="OmpH"/>
    <property type="match status" value="1"/>
</dbReference>
<dbReference type="InterPro" id="IPR024930">
    <property type="entry name" value="Skp_dom_sf"/>
</dbReference>
<gene>
    <name evidence="4" type="ORF">B0I27_106221</name>
</gene>
<dbReference type="RefSeq" id="WP_106293600.1">
    <property type="nucleotide sequence ID" value="NZ_PVTH01000006.1"/>
</dbReference>
<reference evidence="4 5" key="1">
    <citation type="submission" date="2018-03" db="EMBL/GenBank/DDBJ databases">
        <title>Genomic Encyclopedia of Type Strains, Phase III (KMG-III): the genomes of soil and plant-associated and newly described type strains.</title>
        <authorList>
            <person name="Whitman W."/>
        </authorList>
    </citation>
    <scope>NUCLEOTIDE SEQUENCE [LARGE SCALE GENOMIC DNA]</scope>
    <source>
        <strain evidence="4 5">CGMCC 1.9313</strain>
    </source>
</reference>
<evidence type="ECO:0000313" key="5">
    <source>
        <dbReference type="Proteomes" id="UP000238034"/>
    </source>
</evidence>
<dbReference type="AlphaFoldDB" id="A0A2T0U3I3"/>
<name>A0A2T0U3I3_9SPHI</name>
<dbReference type="InterPro" id="IPR005632">
    <property type="entry name" value="Chaperone_Skp"/>
</dbReference>
<dbReference type="SMART" id="SM00935">
    <property type="entry name" value="OmpH"/>
    <property type="match status" value="1"/>
</dbReference>
<proteinExistence type="inferred from homology"/>
<keyword evidence="5" id="KW-1185">Reference proteome</keyword>
<dbReference type="EMBL" id="PVTH01000006">
    <property type="protein sequence ID" value="PRY52460.1"/>
    <property type="molecule type" value="Genomic_DNA"/>
</dbReference>
<evidence type="ECO:0000313" key="4">
    <source>
        <dbReference type="EMBL" id="PRY52460.1"/>
    </source>
</evidence>
<organism evidence="4 5">
    <name type="scientific">Arcticibacter pallidicorallinus</name>
    <dbReference type="NCBI Taxonomy" id="1259464"/>
    <lineage>
        <taxon>Bacteria</taxon>
        <taxon>Pseudomonadati</taxon>
        <taxon>Bacteroidota</taxon>
        <taxon>Sphingobacteriia</taxon>
        <taxon>Sphingobacteriales</taxon>
        <taxon>Sphingobacteriaceae</taxon>
        <taxon>Arcticibacter</taxon>
    </lineage>
</organism>
<comment type="caution">
    <text evidence="4">The sequence shown here is derived from an EMBL/GenBank/DDBJ whole genome shotgun (WGS) entry which is preliminary data.</text>
</comment>
<evidence type="ECO:0000256" key="2">
    <source>
        <dbReference type="ARBA" id="ARBA00022729"/>
    </source>
</evidence>
<comment type="similarity">
    <text evidence="1">Belongs to the Skp family.</text>
</comment>
<dbReference type="PANTHER" id="PTHR35089:SF1">
    <property type="entry name" value="CHAPERONE PROTEIN SKP"/>
    <property type="match status" value="1"/>
</dbReference>
<dbReference type="PANTHER" id="PTHR35089">
    <property type="entry name" value="CHAPERONE PROTEIN SKP"/>
    <property type="match status" value="1"/>
</dbReference>
<sequence>MKRLLFIVAFVCLSGASAFAQRFAYVDSEYVLEHIPEYVSAQKQLDALSKQWQTQVDTRLKEVENMYKSYQADLALLTPQVRRERENAIVQKEKAAKEFQREKFGFEGDLYQQRIKLIQPVQERVARAIEAVAESNQLDMILDKNSEVILLYASPRLDKSNEVITRLGYKPGSLVK</sequence>
<evidence type="ECO:0000256" key="1">
    <source>
        <dbReference type="ARBA" id="ARBA00009091"/>
    </source>
</evidence>